<dbReference type="InterPro" id="IPR029068">
    <property type="entry name" value="Glyas_Bleomycin-R_OHBP_Dase"/>
</dbReference>
<evidence type="ECO:0000259" key="1">
    <source>
        <dbReference type="PROSITE" id="PS51819"/>
    </source>
</evidence>
<sequence>MARMIFVNLRVSDLERAKKFYSSIGFVNEPRFTDDTAAGMTLSETIHVMLLTPEKFRQFSHKVNSDPYRESSAIYAVTCESRDAVDETLARVADAGGTPDSNPPQDFGFMYSRSFEDPDGHDWELFWMDPVAAEKGPHEFNDLDESYSGEEGVK</sequence>
<dbReference type="PANTHER" id="PTHR36503">
    <property type="entry name" value="BLR2520 PROTEIN"/>
    <property type="match status" value="1"/>
</dbReference>
<proteinExistence type="predicted"/>
<dbReference type="PROSITE" id="PS51819">
    <property type="entry name" value="VOC"/>
    <property type="match status" value="1"/>
</dbReference>
<dbReference type="InterPro" id="IPR037523">
    <property type="entry name" value="VOC_core"/>
</dbReference>
<dbReference type="GO" id="GO:0016829">
    <property type="term" value="F:lyase activity"/>
    <property type="evidence" value="ECO:0007669"/>
    <property type="project" value="UniProtKB-KW"/>
</dbReference>
<organism evidence="2 3">
    <name type="scientific">Tsuneonella suprasediminis</name>
    <dbReference type="NCBI Taxonomy" id="2306996"/>
    <lineage>
        <taxon>Bacteria</taxon>
        <taxon>Pseudomonadati</taxon>
        <taxon>Pseudomonadota</taxon>
        <taxon>Alphaproteobacteria</taxon>
        <taxon>Sphingomonadales</taxon>
        <taxon>Erythrobacteraceae</taxon>
        <taxon>Tsuneonella</taxon>
    </lineage>
</organism>
<evidence type="ECO:0000313" key="2">
    <source>
        <dbReference type="EMBL" id="RJX68552.1"/>
    </source>
</evidence>
<keyword evidence="2" id="KW-0456">Lyase</keyword>
<protein>
    <submittedName>
        <fullName evidence="2">Lactoylglutathione lyase</fullName>
    </submittedName>
</protein>
<name>A0A419R312_9SPHN</name>
<reference evidence="2 3" key="1">
    <citation type="submission" date="2018-09" db="EMBL/GenBank/DDBJ databases">
        <title>Altererythrobacter sp.Ery1 and Ery12, the genome sequencing of novel strains in genus Alterythrobacter.</title>
        <authorList>
            <person name="Cheng H."/>
            <person name="Wu Y.-H."/>
            <person name="Fang C."/>
            <person name="Xu X.-W."/>
        </authorList>
    </citation>
    <scope>NUCLEOTIDE SEQUENCE [LARGE SCALE GENOMIC DNA]</scope>
    <source>
        <strain evidence="2 3">Ery12</strain>
    </source>
</reference>
<evidence type="ECO:0000313" key="3">
    <source>
        <dbReference type="Proteomes" id="UP000284322"/>
    </source>
</evidence>
<gene>
    <name evidence="2" type="ORF">D6858_05905</name>
</gene>
<dbReference type="AlphaFoldDB" id="A0A419R312"/>
<dbReference type="EMBL" id="RAHJ01000017">
    <property type="protein sequence ID" value="RJX68552.1"/>
    <property type="molecule type" value="Genomic_DNA"/>
</dbReference>
<dbReference type="InterPro" id="IPR004360">
    <property type="entry name" value="Glyas_Fos-R_dOase_dom"/>
</dbReference>
<dbReference type="Gene3D" id="3.10.180.10">
    <property type="entry name" value="2,3-Dihydroxybiphenyl 1,2-Dioxygenase, domain 1"/>
    <property type="match status" value="1"/>
</dbReference>
<comment type="caution">
    <text evidence="2">The sequence shown here is derived from an EMBL/GenBank/DDBJ whole genome shotgun (WGS) entry which is preliminary data.</text>
</comment>
<dbReference type="Pfam" id="PF00903">
    <property type="entry name" value="Glyoxalase"/>
    <property type="match status" value="1"/>
</dbReference>
<dbReference type="RefSeq" id="WP_120108226.1">
    <property type="nucleotide sequence ID" value="NZ_RAHJ01000017.1"/>
</dbReference>
<feature type="domain" description="VOC" evidence="1">
    <location>
        <begin position="3"/>
        <end position="128"/>
    </location>
</feature>
<dbReference type="OrthoDB" id="9798430at2"/>
<dbReference type="Proteomes" id="UP000284322">
    <property type="component" value="Unassembled WGS sequence"/>
</dbReference>
<keyword evidence="3" id="KW-1185">Reference proteome</keyword>
<dbReference type="SUPFAM" id="SSF54593">
    <property type="entry name" value="Glyoxalase/Bleomycin resistance protein/Dihydroxybiphenyl dioxygenase"/>
    <property type="match status" value="1"/>
</dbReference>
<dbReference type="PANTHER" id="PTHR36503:SF2">
    <property type="entry name" value="BLR2408 PROTEIN"/>
    <property type="match status" value="1"/>
</dbReference>
<accession>A0A419R312</accession>